<organism evidence="1 2">
    <name type="scientific">Helicoverpa armigera</name>
    <name type="common">Cotton bollworm</name>
    <name type="synonym">Heliothis armigera</name>
    <dbReference type="NCBI Taxonomy" id="29058"/>
    <lineage>
        <taxon>Eukaryota</taxon>
        <taxon>Metazoa</taxon>
        <taxon>Ecdysozoa</taxon>
        <taxon>Arthropoda</taxon>
        <taxon>Hexapoda</taxon>
        <taxon>Insecta</taxon>
        <taxon>Pterygota</taxon>
        <taxon>Neoptera</taxon>
        <taxon>Endopterygota</taxon>
        <taxon>Lepidoptera</taxon>
        <taxon>Glossata</taxon>
        <taxon>Ditrysia</taxon>
        <taxon>Noctuoidea</taxon>
        <taxon>Noctuidae</taxon>
        <taxon>Heliothinae</taxon>
        <taxon>Helicoverpa</taxon>
    </lineage>
</organism>
<accession>A0A2W1BGQ6</accession>
<reference evidence="1 2" key="1">
    <citation type="journal article" date="2017" name="BMC Biol.">
        <title>Genomic innovations, transcriptional plasticity and gene loss underlying the evolution and divergence of two highly polyphagous and invasive Helicoverpa pest species.</title>
        <authorList>
            <person name="Pearce S.L."/>
            <person name="Clarke D.F."/>
            <person name="East P.D."/>
            <person name="Elfekih S."/>
            <person name="Gordon K.H."/>
            <person name="Jermiin L.S."/>
            <person name="McGaughran A."/>
            <person name="Oakeshott J.G."/>
            <person name="Papanikolaou A."/>
            <person name="Perera O.P."/>
            <person name="Rane R.V."/>
            <person name="Richards S."/>
            <person name="Tay W.T."/>
            <person name="Walsh T.K."/>
            <person name="Anderson A."/>
            <person name="Anderson C.J."/>
            <person name="Asgari S."/>
            <person name="Board P.G."/>
            <person name="Bretschneider A."/>
            <person name="Campbell P.M."/>
            <person name="Chertemps T."/>
            <person name="Christeller J.T."/>
            <person name="Coppin C.W."/>
            <person name="Downes S.J."/>
            <person name="Duan G."/>
            <person name="Farnsworth C.A."/>
            <person name="Good R.T."/>
            <person name="Han L.B."/>
            <person name="Han Y.C."/>
            <person name="Hatje K."/>
            <person name="Horne I."/>
            <person name="Huang Y.P."/>
            <person name="Hughes D.S."/>
            <person name="Jacquin-Joly E."/>
            <person name="James W."/>
            <person name="Jhangiani S."/>
            <person name="Kollmar M."/>
            <person name="Kuwar S.S."/>
            <person name="Li S."/>
            <person name="Liu N.Y."/>
            <person name="Maibeche M.T."/>
            <person name="Miller J.R."/>
            <person name="Montagne N."/>
            <person name="Perry T."/>
            <person name="Qu J."/>
            <person name="Song S.V."/>
            <person name="Sutton G.G."/>
            <person name="Vogel H."/>
            <person name="Walenz B.P."/>
            <person name="Xu W."/>
            <person name="Zhang H.J."/>
            <person name="Zou Z."/>
            <person name="Batterham P."/>
            <person name="Edwards O.R."/>
            <person name="Feyereisen R."/>
            <person name="Gibbs R.A."/>
            <person name="Heckel D.G."/>
            <person name="McGrath A."/>
            <person name="Robin C."/>
            <person name="Scherer S.E."/>
            <person name="Worley K.C."/>
            <person name="Wu Y.D."/>
        </authorList>
    </citation>
    <scope>NUCLEOTIDE SEQUENCE [LARGE SCALE GENOMIC DNA]</scope>
    <source>
        <strain evidence="1">Harm_GR_Male_#8</strain>
        <tissue evidence="1">Whole organism</tissue>
    </source>
</reference>
<protein>
    <submittedName>
        <fullName evidence="1">Uncharacterized protein</fullName>
    </submittedName>
</protein>
<keyword evidence="2" id="KW-1185">Reference proteome</keyword>
<evidence type="ECO:0000313" key="2">
    <source>
        <dbReference type="Proteomes" id="UP000249218"/>
    </source>
</evidence>
<sequence length="84" mass="9245">MIILTEPLLSSWGARWPQPARRGEASRSLHAVPPAAGNCACLSTCFFYTGYRCSYGGRLHTRPHQTINREPDLTKSINCVLGPS</sequence>
<dbReference type="Proteomes" id="UP000249218">
    <property type="component" value="Unassembled WGS sequence"/>
</dbReference>
<evidence type="ECO:0000313" key="1">
    <source>
        <dbReference type="EMBL" id="PZC70853.1"/>
    </source>
</evidence>
<proteinExistence type="predicted"/>
<name>A0A2W1BGQ6_HELAM</name>
<dbReference type="AlphaFoldDB" id="A0A2W1BGQ6"/>
<gene>
    <name evidence="1" type="primary">HaOG214767</name>
    <name evidence="1" type="ORF">B5X24_HaOG214767</name>
</gene>
<dbReference type="EMBL" id="KZ150444">
    <property type="protein sequence ID" value="PZC70853.1"/>
    <property type="molecule type" value="Genomic_DNA"/>
</dbReference>